<dbReference type="RefSeq" id="WP_255038369.1">
    <property type="nucleotide sequence ID" value="NZ_RJUF01000175.1"/>
</dbReference>
<evidence type="ECO:0000256" key="3">
    <source>
        <dbReference type="ARBA" id="ARBA00022989"/>
    </source>
</evidence>
<feature type="transmembrane region" description="Helical" evidence="5">
    <location>
        <begin position="6"/>
        <end position="28"/>
    </location>
</feature>
<comment type="subcellular location">
    <subcellularLocation>
        <location evidence="1">Membrane</location>
        <topology evidence="1">Multi-pass membrane protein</topology>
    </subcellularLocation>
</comment>
<evidence type="ECO:0000256" key="1">
    <source>
        <dbReference type="ARBA" id="ARBA00004141"/>
    </source>
</evidence>
<dbReference type="InterPro" id="IPR032808">
    <property type="entry name" value="DoxX"/>
</dbReference>
<sequence>MFEWHQVICSVLFIVAGIMHFAKPKFYLSMMPPYLPFHKELVWITGIAEIVFGYNLLLPKMQAASAWGLILLLILMFPANIYMATGEKFKKISPIIRWGRLPLQALLIWWVSLYL</sequence>
<dbReference type="EMBL" id="RJUF01000175">
    <property type="protein sequence ID" value="MCP9764677.1"/>
    <property type="molecule type" value="Genomic_DNA"/>
</dbReference>
<evidence type="ECO:0000256" key="2">
    <source>
        <dbReference type="ARBA" id="ARBA00022692"/>
    </source>
</evidence>
<feature type="transmembrane region" description="Helical" evidence="5">
    <location>
        <begin position="64"/>
        <end position="83"/>
    </location>
</feature>
<evidence type="ECO:0000313" key="6">
    <source>
        <dbReference type="EMBL" id="MCP9764677.1"/>
    </source>
</evidence>
<keyword evidence="3 5" id="KW-1133">Transmembrane helix</keyword>
<name>A0AAE3KTP5_9BACT</name>
<organism evidence="6 7">
    <name type="scientific">Lacihabitans soyangensis</name>
    <dbReference type="NCBI Taxonomy" id="869394"/>
    <lineage>
        <taxon>Bacteria</taxon>
        <taxon>Pseudomonadati</taxon>
        <taxon>Bacteroidota</taxon>
        <taxon>Cytophagia</taxon>
        <taxon>Cytophagales</taxon>
        <taxon>Leadbetterellaceae</taxon>
        <taxon>Lacihabitans</taxon>
    </lineage>
</organism>
<comment type="caution">
    <text evidence="6">The sequence shown here is derived from an EMBL/GenBank/DDBJ whole genome shotgun (WGS) entry which is preliminary data.</text>
</comment>
<proteinExistence type="predicted"/>
<gene>
    <name evidence="6" type="ORF">EGI31_17195</name>
</gene>
<dbReference type="AlphaFoldDB" id="A0AAE3KTP5"/>
<keyword evidence="4 5" id="KW-0472">Membrane</keyword>
<dbReference type="GO" id="GO:0016020">
    <property type="term" value="C:membrane"/>
    <property type="evidence" value="ECO:0007669"/>
    <property type="project" value="UniProtKB-SubCell"/>
</dbReference>
<evidence type="ECO:0000313" key="7">
    <source>
        <dbReference type="Proteomes" id="UP001204144"/>
    </source>
</evidence>
<dbReference type="PANTHER" id="PTHR36974">
    <property type="entry name" value="MEMBRANE PROTEIN-RELATED"/>
    <property type="match status" value="1"/>
</dbReference>
<keyword evidence="2 5" id="KW-0812">Transmembrane</keyword>
<evidence type="ECO:0000256" key="5">
    <source>
        <dbReference type="SAM" id="Phobius"/>
    </source>
</evidence>
<feature type="transmembrane region" description="Helical" evidence="5">
    <location>
        <begin position="40"/>
        <end position="58"/>
    </location>
</feature>
<dbReference type="PANTHER" id="PTHR36974:SF1">
    <property type="entry name" value="DOXX FAMILY MEMBRANE PROTEIN"/>
    <property type="match status" value="1"/>
</dbReference>
<dbReference type="Pfam" id="PF13564">
    <property type="entry name" value="DoxX_2"/>
    <property type="match status" value="1"/>
</dbReference>
<protein>
    <submittedName>
        <fullName evidence="6">DoxX family protein</fullName>
    </submittedName>
</protein>
<keyword evidence="7" id="KW-1185">Reference proteome</keyword>
<accession>A0AAE3KTP5</accession>
<dbReference type="Proteomes" id="UP001204144">
    <property type="component" value="Unassembled WGS sequence"/>
</dbReference>
<evidence type="ECO:0000256" key="4">
    <source>
        <dbReference type="ARBA" id="ARBA00023136"/>
    </source>
</evidence>
<reference evidence="6 7" key="1">
    <citation type="submission" date="2018-11" db="EMBL/GenBank/DDBJ databases">
        <title>Novel bacteria species description.</title>
        <authorList>
            <person name="Han J.-H."/>
        </authorList>
    </citation>
    <scope>NUCLEOTIDE SEQUENCE [LARGE SCALE GENOMIC DNA]</scope>
    <source>
        <strain evidence="6 7">KCTC23259</strain>
    </source>
</reference>